<dbReference type="GO" id="GO:0016020">
    <property type="term" value="C:membrane"/>
    <property type="evidence" value="ECO:0007669"/>
    <property type="project" value="UniProtKB-SubCell"/>
</dbReference>
<keyword evidence="6" id="KW-1185">Reference proteome</keyword>
<keyword evidence="3 4" id="KW-0325">Glycoprotein</keyword>
<dbReference type="GO" id="GO:0005768">
    <property type="term" value="C:endosome"/>
    <property type="evidence" value="ECO:0007669"/>
    <property type="project" value="TreeGrafter"/>
</dbReference>
<evidence type="ECO:0000256" key="2">
    <source>
        <dbReference type="ARBA" id="ARBA00022679"/>
    </source>
</evidence>
<keyword evidence="4" id="KW-0735">Signal-anchor</keyword>
<dbReference type="Pfam" id="PF03141">
    <property type="entry name" value="Methyltransf_29"/>
    <property type="match status" value="3"/>
</dbReference>
<dbReference type="EC" id="2.1.1.-" evidence="4"/>
<name>A0AAP0QYQ7_9ROSI</name>
<proteinExistence type="inferred from homology"/>
<keyword evidence="4" id="KW-0812">Transmembrane</keyword>
<dbReference type="InterPro" id="IPR004159">
    <property type="entry name" value="Put_SAM_MeTrfase"/>
</dbReference>
<evidence type="ECO:0000256" key="1">
    <source>
        <dbReference type="ARBA" id="ARBA00022603"/>
    </source>
</evidence>
<keyword evidence="1 4" id="KW-0489">Methyltransferase</keyword>
<dbReference type="AlphaFoldDB" id="A0AAP0QYQ7"/>
<comment type="similarity">
    <text evidence="4">Belongs to the methyltransferase superfamily.</text>
</comment>
<comment type="subcellular location">
    <subcellularLocation>
        <location evidence="4">Membrane</location>
        <topology evidence="4">Single-pass type II membrane protein</topology>
    </subcellularLocation>
</comment>
<gene>
    <name evidence="5" type="ORF">WN944_008249</name>
</gene>
<accession>A0AAP0QYQ7</accession>
<reference evidence="5 6" key="1">
    <citation type="submission" date="2024-05" db="EMBL/GenBank/DDBJ databases">
        <title>Haplotype-resolved chromosome-level genome assembly of Huyou (Citrus changshanensis).</title>
        <authorList>
            <person name="Miao C."/>
            <person name="Chen W."/>
            <person name="Wu Y."/>
            <person name="Wang L."/>
            <person name="Zhao S."/>
            <person name="Grierson D."/>
            <person name="Xu C."/>
            <person name="Chen K."/>
        </authorList>
    </citation>
    <scope>NUCLEOTIDE SEQUENCE [LARGE SCALE GENOMIC DNA]</scope>
    <source>
        <strain evidence="5">01-14</strain>
        <tissue evidence="5">Leaf</tissue>
    </source>
</reference>
<organism evidence="5 6">
    <name type="scientific">Citrus x changshan-huyou</name>
    <dbReference type="NCBI Taxonomy" id="2935761"/>
    <lineage>
        <taxon>Eukaryota</taxon>
        <taxon>Viridiplantae</taxon>
        <taxon>Streptophyta</taxon>
        <taxon>Embryophyta</taxon>
        <taxon>Tracheophyta</taxon>
        <taxon>Spermatophyta</taxon>
        <taxon>Magnoliopsida</taxon>
        <taxon>eudicotyledons</taxon>
        <taxon>Gunneridae</taxon>
        <taxon>Pentapetalae</taxon>
        <taxon>rosids</taxon>
        <taxon>malvids</taxon>
        <taxon>Sapindales</taxon>
        <taxon>Rutaceae</taxon>
        <taxon>Aurantioideae</taxon>
        <taxon>Citrus</taxon>
    </lineage>
</organism>
<comment type="caution">
    <text evidence="5">The sequence shown here is derived from an EMBL/GenBank/DDBJ whole genome shotgun (WGS) entry which is preliminary data.</text>
</comment>
<keyword evidence="2 4" id="KW-0808">Transferase</keyword>
<dbReference type="GO" id="GO:0032259">
    <property type="term" value="P:methylation"/>
    <property type="evidence" value="ECO:0007669"/>
    <property type="project" value="UniProtKB-KW"/>
</dbReference>
<dbReference type="PANTHER" id="PTHR10108">
    <property type="entry name" value="SAM-DEPENDENT METHYLTRANSFERASE"/>
    <property type="match status" value="1"/>
</dbReference>
<evidence type="ECO:0000313" key="5">
    <source>
        <dbReference type="EMBL" id="KAK9216242.1"/>
    </source>
</evidence>
<dbReference type="GO" id="GO:0008168">
    <property type="term" value="F:methyltransferase activity"/>
    <property type="evidence" value="ECO:0007669"/>
    <property type="project" value="UniProtKB-UniRule"/>
</dbReference>
<dbReference type="Proteomes" id="UP001428341">
    <property type="component" value="Unassembled WGS sequence"/>
</dbReference>
<evidence type="ECO:0000313" key="6">
    <source>
        <dbReference type="Proteomes" id="UP001428341"/>
    </source>
</evidence>
<evidence type="ECO:0000256" key="4">
    <source>
        <dbReference type="RuleBase" id="RU366043"/>
    </source>
</evidence>
<protein>
    <recommendedName>
        <fullName evidence="4">Methyltransferase</fullName>
        <ecNumber evidence="4">2.1.1.-</ecNumber>
    </recommendedName>
</protein>
<dbReference type="GO" id="GO:0005802">
    <property type="term" value="C:trans-Golgi network"/>
    <property type="evidence" value="ECO:0007669"/>
    <property type="project" value="TreeGrafter"/>
</dbReference>
<dbReference type="EMBL" id="JBCGBO010000003">
    <property type="protein sequence ID" value="KAK9216242.1"/>
    <property type="molecule type" value="Genomic_DNA"/>
</dbReference>
<sequence>MSTAVTTAADVIATPRAMARQFEGEMGSLELFNDSIALAENEAKNDKGGGGRGIRGYKIPFKRAKSLDERVGSETKYPNGADEYLNWISEMVPDIAFGHSTRVVFDVDCGTSVQFALECGMPAMLAVFATSRLLYPSQAFDLIPCTMCQINVILSTVSLFGYQNQYMEMERFELSNGKKEGYIAMWRKPVNNTCYASHGAGVQPPICDSDDDPENVWFAAALDDLQCDCWVMSFVPVSGFSYLPVREEQMYFFNYHALDGPNTKMRLRSLFKLEGFDLWKTSGTTLKLDWDKSQWRPSSMVFESFGNGGSHADK</sequence>
<dbReference type="PANTHER" id="PTHR10108:SF1144">
    <property type="entry name" value="METHYLTRANSFERASE PMT10-RELATED"/>
    <property type="match status" value="1"/>
</dbReference>
<evidence type="ECO:0000256" key="3">
    <source>
        <dbReference type="ARBA" id="ARBA00023180"/>
    </source>
</evidence>